<feature type="compositionally biased region" description="Basic and acidic residues" evidence="3">
    <location>
        <begin position="187"/>
        <end position="196"/>
    </location>
</feature>
<dbReference type="GO" id="GO:0006139">
    <property type="term" value="P:nucleobase-containing compound metabolic process"/>
    <property type="evidence" value="ECO:0007669"/>
    <property type="project" value="InterPro"/>
</dbReference>
<gene>
    <name evidence="5" type="primary">Mo05761</name>
    <name evidence="5" type="ORF">E5Q_05761</name>
</gene>
<dbReference type="PANTHER" id="PTHR13620:SF104">
    <property type="entry name" value="EXONUCLEASE 3'-5' DOMAIN-CONTAINING PROTEIN 2"/>
    <property type="match status" value="1"/>
</dbReference>
<dbReference type="eggNOG" id="KOG4373">
    <property type="taxonomic scope" value="Eukaryota"/>
</dbReference>
<keyword evidence="1" id="KW-0540">Nuclease</keyword>
<organism evidence="5 6">
    <name type="scientific">Mixia osmundae (strain CBS 9802 / IAM 14324 / JCM 22182 / KY 12970)</name>
    <dbReference type="NCBI Taxonomy" id="764103"/>
    <lineage>
        <taxon>Eukaryota</taxon>
        <taxon>Fungi</taxon>
        <taxon>Dikarya</taxon>
        <taxon>Basidiomycota</taxon>
        <taxon>Pucciniomycotina</taxon>
        <taxon>Mixiomycetes</taxon>
        <taxon>Mixiales</taxon>
        <taxon>Mixiaceae</taxon>
        <taxon>Mixia</taxon>
    </lineage>
</organism>
<dbReference type="InterPro" id="IPR036397">
    <property type="entry name" value="RNaseH_sf"/>
</dbReference>
<feature type="domain" description="3'-5' exonuclease" evidence="4">
    <location>
        <begin position="238"/>
        <end position="414"/>
    </location>
</feature>
<comment type="caution">
    <text evidence="5">The sequence shown here is derived from an EMBL/GenBank/DDBJ whole genome shotgun (WGS) entry which is preliminary data.</text>
</comment>
<evidence type="ECO:0000259" key="4">
    <source>
        <dbReference type="SMART" id="SM00474"/>
    </source>
</evidence>
<dbReference type="GO" id="GO:0008408">
    <property type="term" value="F:3'-5' exonuclease activity"/>
    <property type="evidence" value="ECO:0007669"/>
    <property type="project" value="InterPro"/>
</dbReference>
<keyword evidence="6" id="KW-1185">Reference proteome</keyword>
<dbReference type="Gene3D" id="3.30.420.10">
    <property type="entry name" value="Ribonuclease H-like superfamily/Ribonuclease H"/>
    <property type="match status" value="1"/>
</dbReference>
<dbReference type="SUPFAM" id="SSF53098">
    <property type="entry name" value="Ribonuclease H-like"/>
    <property type="match status" value="1"/>
</dbReference>
<dbReference type="InterPro" id="IPR002562">
    <property type="entry name" value="3'-5'_exonuclease_dom"/>
</dbReference>
<name>G7E8B2_MIXOS</name>
<dbReference type="OrthoDB" id="1920326at2759"/>
<dbReference type="InterPro" id="IPR051132">
    <property type="entry name" value="3-5_Exonuclease_domain"/>
</dbReference>
<proteinExistence type="predicted"/>
<evidence type="ECO:0000256" key="2">
    <source>
        <dbReference type="ARBA" id="ARBA00022801"/>
    </source>
</evidence>
<feature type="compositionally biased region" description="Low complexity" evidence="3">
    <location>
        <begin position="122"/>
        <end position="134"/>
    </location>
</feature>
<reference evidence="5 6" key="2">
    <citation type="journal article" date="2012" name="Open Biol.">
        <title>Characteristics of nucleosomes and linker DNA regions on the genome of the basidiomycete Mixia osmundae revealed by mono- and dinucleosome mapping.</title>
        <authorList>
            <person name="Nishida H."/>
            <person name="Kondo S."/>
            <person name="Matsumoto T."/>
            <person name="Suzuki Y."/>
            <person name="Yoshikawa H."/>
            <person name="Taylor T.D."/>
            <person name="Sugiyama J."/>
        </authorList>
    </citation>
    <scope>NUCLEOTIDE SEQUENCE [LARGE SCALE GENOMIC DNA]</scope>
    <source>
        <strain evidence="6">CBS 9802 / IAM 14324 / JCM 22182 / KY 12970</strain>
    </source>
</reference>
<dbReference type="CDD" id="cd06141">
    <property type="entry name" value="WRN_exo"/>
    <property type="match status" value="1"/>
</dbReference>
<keyword evidence="2" id="KW-0378">Hydrolase</keyword>
<reference evidence="5 6" key="1">
    <citation type="journal article" date="2011" name="J. Gen. Appl. Microbiol.">
        <title>Draft genome sequencing of the enigmatic basidiomycete Mixia osmundae.</title>
        <authorList>
            <person name="Nishida H."/>
            <person name="Nagatsuka Y."/>
            <person name="Sugiyama J."/>
        </authorList>
    </citation>
    <scope>NUCLEOTIDE SEQUENCE [LARGE SCALE GENOMIC DNA]</scope>
    <source>
        <strain evidence="6">CBS 9802 / IAM 14324 / JCM 22182 / KY 12970</strain>
    </source>
</reference>
<protein>
    <recommendedName>
        <fullName evidence="4">3'-5' exonuclease domain-containing protein</fullName>
    </recommendedName>
</protein>
<evidence type="ECO:0000256" key="1">
    <source>
        <dbReference type="ARBA" id="ARBA00022722"/>
    </source>
</evidence>
<dbReference type="PANTHER" id="PTHR13620">
    <property type="entry name" value="3-5 EXONUCLEASE"/>
    <property type="match status" value="1"/>
</dbReference>
<dbReference type="GO" id="GO:0003676">
    <property type="term" value="F:nucleic acid binding"/>
    <property type="evidence" value="ECO:0007669"/>
    <property type="project" value="InterPro"/>
</dbReference>
<feature type="region of interest" description="Disordered" evidence="3">
    <location>
        <begin position="175"/>
        <end position="196"/>
    </location>
</feature>
<dbReference type="GO" id="GO:0005634">
    <property type="term" value="C:nucleus"/>
    <property type="evidence" value="ECO:0007669"/>
    <property type="project" value="TreeGrafter"/>
</dbReference>
<accession>G7E8B2</accession>
<evidence type="ECO:0000313" key="6">
    <source>
        <dbReference type="Proteomes" id="UP000009131"/>
    </source>
</evidence>
<dbReference type="InParanoid" id="G7E8B2"/>
<sequence>MALQSSPKRLAGKVLSHSTQITPSLATCASSLAAVAGRPRWHAQQAESRAIQTEQAGSVALGALEQSFDTSRSVEYISTWHPGKHARADSSGTRSDTSVELLSALHLPRQPVCRPAADPRRSYATSSTTSANAMADSETIAPILVTDTARPAQRPRWPFRFPVAAHAKPAAPLERQTFEPAAAAKPRAKDRTKDSELRAKARAYQIKRKAVLAERDATLKQKWPAFALDSIEWRKPLVRLCKTPAELTAALQDLESGPLGMDLEWNVSKRKAQTNKVSLVQICDARQIIIYQIPPGQGVPQVLRALLEDAAVWKIGVNIGNDGKKLEKDHDVDCKGLLELTKAARLVDAPTLEKKRAIVSLQELSGIYLEKYLPKGEVRTSDWERPLTSEQVNYAAHDVFAGLQIFRRLLDLGGQPLESFAVCLTDFVAPKATTLPRSKTASPRKAAGIAISKATPRQLEAWELWHEQDEEPEAIAISMSIQPTTVVSYIMEGMRRQLDLQPHPDRLEMLLHKQPVIRHQYSKLIQQIASGAERTLIAAEELVPYAIARAELEDAKDGRGEEHAQV</sequence>
<dbReference type="EMBL" id="BABT02000179">
    <property type="protein sequence ID" value="GAA99072.1"/>
    <property type="molecule type" value="Genomic_DNA"/>
</dbReference>
<evidence type="ECO:0000313" key="5">
    <source>
        <dbReference type="EMBL" id="GAA99072.1"/>
    </source>
</evidence>
<dbReference type="Proteomes" id="UP000009131">
    <property type="component" value="Unassembled WGS sequence"/>
</dbReference>
<dbReference type="GO" id="GO:0005737">
    <property type="term" value="C:cytoplasm"/>
    <property type="evidence" value="ECO:0007669"/>
    <property type="project" value="TreeGrafter"/>
</dbReference>
<evidence type="ECO:0000256" key="3">
    <source>
        <dbReference type="SAM" id="MobiDB-lite"/>
    </source>
</evidence>
<dbReference type="InterPro" id="IPR012337">
    <property type="entry name" value="RNaseH-like_sf"/>
</dbReference>
<dbReference type="STRING" id="764103.G7E8B2"/>
<dbReference type="Pfam" id="PF01612">
    <property type="entry name" value="DNA_pol_A_exo1"/>
    <property type="match status" value="1"/>
</dbReference>
<dbReference type="AlphaFoldDB" id="G7E8B2"/>
<dbReference type="SMART" id="SM00474">
    <property type="entry name" value="35EXOc"/>
    <property type="match status" value="1"/>
</dbReference>
<feature type="region of interest" description="Disordered" evidence="3">
    <location>
        <begin position="112"/>
        <end position="134"/>
    </location>
</feature>
<dbReference type="HOGENOM" id="CLU_482395_0_0_1"/>